<sequence length="413" mass="45209">MVYLFLFLKGCDILHRKRNYRRFLLVLLLLNIIGIGVYSYISIRDSIPDDVRIRAEEQDGLASILEQNPLITYDDSLSVAGNKTYTIECRLCHVMPLKKVKVQIVEDTWVAASGTPIGLYMETEGVMIIGSGDVVSTDGIAYQPAEHIVQAGDYILKANGTDITNKNQLISMIHDSNGETMELLVDRNGEEIPLSLTPLLGEDNSYKLGIWVRDNTQGIGTLTYVDAHGNYGALGHGISDVDTGELLKLDRGELYQAEILSVMKGSKGNPGELSGVINYQKSNQLGSIDINSEKGIFGTIPAESRESLHLVPMEVGLKQDVTTGSAKILTTVKGETKEFDIEITEIFWDQADTNKAFSIQVTDPDLLEYSGGIVQGMSGSPVIQNGKIIGAVTHVFVQDATKGYGIFIENMLE</sequence>
<dbReference type="STRING" id="1122155.SAMN02745158_01240"/>
<dbReference type="PROSITE" id="PS51494">
    <property type="entry name" value="SPOIVB"/>
    <property type="match status" value="1"/>
</dbReference>
<evidence type="ECO:0000259" key="2">
    <source>
        <dbReference type="PROSITE" id="PS51494"/>
    </source>
</evidence>
<dbReference type="InterPro" id="IPR014219">
    <property type="entry name" value="SpoIVB"/>
</dbReference>
<keyword evidence="4" id="KW-1185">Reference proteome</keyword>
<keyword evidence="1" id="KW-0472">Membrane</keyword>
<keyword evidence="1" id="KW-0812">Transmembrane</keyword>
<name>A0A1M4VIC8_9CLOT</name>
<feature type="domain" description="Peptidase S55" evidence="2">
    <location>
        <begin position="190"/>
        <end position="413"/>
    </location>
</feature>
<dbReference type="OrthoDB" id="9765242at2"/>
<dbReference type="EMBL" id="FQVI01000004">
    <property type="protein sequence ID" value="SHE68607.1"/>
    <property type="molecule type" value="Genomic_DNA"/>
</dbReference>
<feature type="transmembrane region" description="Helical" evidence="1">
    <location>
        <begin position="23"/>
        <end position="41"/>
    </location>
</feature>
<protein>
    <submittedName>
        <fullName evidence="3">Stage IV sporulation protein B</fullName>
    </submittedName>
</protein>
<dbReference type="RefSeq" id="WP_072849979.1">
    <property type="nucleotide sequence ID" value="NZ_FQVI01000004.1"/>
</dbReference>
<proteinExistence type="predicted"/>
<evidence type="ECO:0000313" key="3">
    <source>
        <dbReference type="EMBL" id="SHE68607.1"/>
    </source>
</evidence>
<dbReference type="NCBIfam" id="TIGR02860">
    <property type="entry name" value="spore_IV_B"/>
    <property type="match status" value="1"/>
</dbReference>
<dbReference type="AlphaFoldDB" id="A0A1M4VIC8"/>
<dbReference type="SUPFAM" id="SSF50494">
    <property type="entry name" value="Trypsin-like serine proteases"/>
    <property type="match status" value="1"/>
</dbReference>
<dbReference type="InterPro" id="IPR008763">
    <property type="entry name" value="Peptidase_S55"/>
</dbReference>
<evidence type="ECO:0000256" key="1">
    <source>
        <dbReference type="SAM" id="Phobius"/>
    </source>
</evidence>
<dbReference type="SUPFAM" id="SSF50156">
    <property type="entry name" value="PDZ domain-like"/>
    <property type="match status" value="1"/>
</dbReference>
<reference evidence="3 4" key="1">
    <citation type="submission" date="2016-11" db="EMBL/GenBank/DDBJ databases">
        <authorList>
            <person name="Jaros S."/>
            <person name="Januszkiewicz K."/>
            <person name="Wedrychowicz H."/>
        </authorList>
    </citation>
    <scope>NUCLEOTIDE SEQUENCE [LARGE SCALE GENOMIC DNA]</scope>
    <source>
        <strain evidence="3 4">DSM 17459</strain>
    </source>
</reference>
<organism evidence="3 4">
    <name type="scientific">Lactonifactor longoviformis DSM 17459</name>
    <dbReference type="NCBI Taxonomy" id="1122155"/>
    <lineage>
        <taxon>Bacteria</taxon>
        <taxon>Bacillati</taxon>
        <taxon>Bacillota</taxon>
        <taxon>Clostridia</taxon>
        <taxon>Eubacteriales</taxon>
        <taxon>Clostridiaceae</taxon>
        <taxon>Lactonifactor</taxon>
    </lineage>
</organism>
<dbReference type="Proteomes" id="UP000184245">
    <property type="component" value="Unassembled WGS sequence"/>
</dbReference>
<dbReference type="Gene3D" id="2.30.42.10">
    <property type="match status" value="1"/>
</dbReference>
<gene>
    <name evidence="3" type="ORF">SAMN02745158_01240</name>
</gene>
<dbReference type="Pfam" id="PF05580">
    <property type="entry name" value="Peptidase_S55"/>
    <property type="match status" value="1"/>
</dbReference>
<keyword evidence="1" id="KW-1133">Transmembrane helix</keyword>
<accession>A0A1M4VIC8</accession>
<dbReference type="InterPro" id="IPR009003">
    <property type="entry name" value="Peptidase_S1_PA"/>
</dbReference>
<dbReference type="InterPro" id="IPR036034">
    <property type="entry name" value="PDZ_sf"/>
</dbReference>
<evidence type="ECO:0000313" key="4">
    <source>
        <dbReference type="Proteomes" id="UP000184245"/>
    </source>
</evidence>